<reference evidence="1 2" key="1">
    <citation type="submission" date="2020-09" db="EMBL/GenBank/DDBJ databases">
        <title>Sphingomonas sp., a new species isolated from pork steak.</title>
        <authorList>
            <person name="Heidler von Heilborn D."/>
        </authorList>
    </citation>
    <scope>NUCLEOTIDE SEQUENCE [LARGE SCALE GENOMIC DNA]</scope>
    <source>
        <strain evidence="2">S8-3T</strain>
    </source>
</reference>
<evidence type="ECO:0000313" key="2">
    <source>
        <dbReference type="Proteomes" id="UP000516148"/>
    </source>
</evidence>
<dbReference type="RefSeq" id="WP_187762262.1">
    <property type="nucleotide sequence ID" value="NZ_CP061038.1"/>
</dbReference>
<dbReference type="KEGG" id="spap:H3Z74_01475"/>
<evidence type="ECO:0000313" key="1">
    <source>
        <dbReference type="EMBL" id="QNQ09954.1"/>
    </source>
</evidence>
<protein>
    <recommendedName>
        <fullName evidence="3">DUF1579 domain-containing protein</fullName>
    </recommendedName>
</protein>
<keyword evidence="2" id="KW-1185">Reference proteome</keyword>
<dbReference type="Proteomes" id="UP000516148">
    <property type="component" value="Chromosome"/>
</dbReference>
<sequence>MINIAFLTLVAGAIAFQPGLGQAQSPTPAERPAGQSMPALRDGARDFDFEFGTWTAHISRRLRPLTGSTEWIEYDGTSVVRKVWDGNANLGELSVSGPGGKIQGLSLRLYDPASRQWKISWANARDGAITPAMIGGFDARGRGEFYNQDMLGDRQIFVRFIFSPVVDKGFRIEQSFSGDAGKTWEVNWISDFRRAD</sequence>
<gene>
    <name evidence="1" type="ORF">H3Z74_01475</name>
</gene>
<name>A0A7H0LJV1_9SPHN</name>
<dbReference type="AlphaFoldDB" id="A0A7H0LJV1"/>
<accession>A0A7H0LJV1</accession>
<proteinExistence type="predicted"/>
<dbReference type="EMBL" id="CP061038">
    <property type="protein sequence ID" value="QNQ09954.1"/>
    <property type="molecule type" value="Genomic_DNA"/>
</dbReference>
<organism evidence="1 2">
    <name type="scientific">Sphingomonas alpina</name>
    <dbReference type="NCBI Taxonomy" id="653931"/>
    <lineage>
        <taxon>Bacteria</taxon>
        <taxon>Pseudomonadati</taxon>
        <taxon>Pseudomonadota</taxon>
        <taxon>Alphaproteobacteria</taxon>
        <taxon>Sphingomonadales</taxon>
        <taxon>Sphingomonadaceae</taxon>
        <taxon>Sphingomonas</taxon>
    </lineage>
</organism>
<evidence type="ECO:0008006" key="3">
    <source>
        <dbReference type="Google" id="ProtNLM"/>
    </source>
</evidence>